<feature type="region of interest" description="Disordered" evidence="1">
    <location>
        <begin position="38"/>
        <end position="71"/>
    </location>
</feature>
<proteinExistence type="predicted"/>
<sequence length="181" mass="20773">MKFAVGSEAEIELNPTFISQIITNREEMGSAPRRLFTPRDIANSDKNDHQETTKSLKNRADGASDSKTPTPSHCWCCKSARLRVVKVENSDRRILECANRRCLATIEYTDLPVGTIIEHEKASKKNYGWYLRDTAEMVYPTQKTLEMFPNPKFEYVPEVLYDFAKQVVVRCPGQRKLVLLE</sequence>
<dbReference type="AlphaFoldDB" id="A0AAD5LVK8"/>
<evidence type="ECO:0000313" key="2">
    <source>
        <dbReference type="EMBL" id="KAJ1345878.1"/>
    </source>
</evidence>
<dbReference type="EMBL" id="JAHQIW010000079">
    <property type="protein sequence ID" value="KAJ1345878.1"/>
    <property type="molecule type" value="Genomic_DNA"/>
</dbReference>
<evidence type="ECO:0000313" key="3">
    <source>
        <dbReference type="Proteomes" id="UP001196413"/>
    </source>
</evidence>
<accession>A0AAD5LVK8</accession>
<comment type="caution">
    <text evidence="2">The sequence shown here is derived from an EMBL/GenBank/DDBJ whole genome shotgun (WGS) entry which is preliminary data.</text>
</comment>
<keyword evidence="3" id="KW-1185">Reference proteome</keyword>
<name>A0AAD5LVK8_PARTN</name>
<organism evidence="2 3">
    <name type="scientific">Parelaphostrongylus tenuis</name>
    <name type="common">Meningeal worm</name>
    <dbReference type="NCBI Taxonomy" id="148309"/>
    <lineage>
        <taxon>Eukaryota</taxon>
        <taxon>Metazoa</taxon>
        <taxon>Ecdysozoa</taxon>
        <taxon>Nematoda</taxon>
        <taxon>Chromadorea</taxon>
        <taxon>Rhabditida</taxon>
        <taxon>Rhabditina</taxon>
        <taxon>Rhabditomorpha</taxon>
        <taxon>Strongyloidea</taxon>
        <taxon>Metastrongylidae</taxon>
        <taxon>Parelaphostrongylus</taxon>
    </lineage>
</organism>
<protein>
    <submittedName>
        <fullName evidence="2">Uncharacterized protein</fullName>
    </submittedName>
</protein>
<evidence type="ECO:0000256" key="1">
    <source>
        <dbReference type="SAM" id="MobiDB-lite"/>
    </source>
</evidence>
<feature type="compositionally biased region" description="Basic and acidic residues" evidence="1">
    <location>
        <begin position="42"/>
        <end position="64"/>
    </location>
</feature>
<reference evidence="2" key="1">
    <citation type="submission" date="2021-06" db="EMBL/GenBank/DDBJ databases">
        <title>Parelaphostrongylus tenuis whole genome reference sequence.</title>
        <authorList>
            <person name="Garwood T.J."/>
            <person name="Larsen P.A."/>
            <person name="Fountain-Jones N.M."/>
            <person name="Garbe J.R."/>
            <person name="Macchietto M.G."/>
            <person name="Kania S.A."/>
            <person name="Gerhold R.W."/>
            <person name="Richards J.E."/>
            <person name="Wolf T.M."/>
        </authorList>
    </citation>
    <scope>NUCLEOTIDE SEQUENCE</scope>
    <source>
        <strain evidence="2">MNPRO001-30</strain>
        <tissue evidence="2">Meninges</tissue>
    </source>
</reference>
<dbReference type="Proteomes" id="UP001196413">
    <property type="component" value="Unassembled WGS sequence"/>
</dbReference>
<gene>
    <name evidence="2" type="ORF">KIN20_000507</name>
</gene>